<dbReference type="OrthoDB" id="6084270at2759"/>
<feature type="compositionally biased region" description="Low complexity" evidence="1">
    <location>
        <begin position="161"/>
        <end position="173"/>
    </location>
</feature>
<dbReference type="EMBL" id="CAJPWZ010003096">
    <property type="protein sequence ID" value="CAG2251682.1"/>
    <property type="molecule type" value="Genomic_DNA"/>
</dbReference>
<evidence type="ECO:0000313" key="3">
    <source>
        <dbReference type="EMBL" id="CAG2251682.1"/>
    </source>
</evidence>
<feature type="region of interest" description="Disordered" evidence="1">
    <location>
        <begin position="230"/>
        <end position="273"/>
    </location>
</feature>
<name>A0A8S3V2S5_MYTED</name>
<feature type="compositionally biased region" description="Polar residues" evidence="1">
    <location>
        <begin position="174"/>
        <end position="183"/>
    </location>
</feature>
<dbReference type="GO" id="GO:0005634">
    <property type="term" value="C:nucleus"/>
    <property type="evidence" value="ECO:0007669"/>
    <property type="project" value="TreeGrafter"/>
</dbReference>
<evidence type="ECO:0000259" key="2">
    <source>
        <dbReference type="Pfam" id="PF13873"/>
    </source>
</evidence>
<organism evidence="3 4">
    <name type="scientific">Mytilus edulis</name>
    <name type="common">Blue mussel</name>
    <dbReference type="NCBI Taxonomy" id="6550"/>
    <lineage>
        <taxon>Eukaryota</taxon>
        <taxon>Metazoa</taxon>
        <taxon>Spiralia</taxon>
        <taxon>Lophotrochozoa</taxon>
        <taxon>Mollusca</taxon>
        <taxon>Bivalvia</taxon>
        <taxon>Autobranchia</taxon>
        <taxon>Pteriomorphia</taxon>
        <taxon>Mytilida</taxon>
        <taxon>Mytiloidea</taxon>
        <taxon>Mytilidae</taxon>
        <taxon>Mytilinae</taxon>
        <taxon>Mytilus</taxon>
    </lineage>
</organism>
<proteinExistence type="predicted"/>
<keyword evidence="4" id="KW-1185">Reference proteome</keyword>
<feature type="region of interest" description="Disordered" evidence="1">
    <location>
        <begin position="156"/>
        <end position="189"/>
    </location>
</feature>
<feature type="domain" description="Myb/SANT-like DNA-binding" evidence="2">
    <location>
        <begin position="14"/>
        <end position="89"/>
    </location>
</feature>
<protein>
    <recommendedName>
        <fullName evidence="2">Myb/SANT-like DNA-binding domain-containing protein</fullName>
    </recommendedName>
</protein>
<dbReference type="InterPro" id="IPR028002">
    <property type="entry name" value="Myb_DNA-bind_5"/>
</dbReference>
<gene>
    <name evidence="3" type="ORF">MEDL_63274</name>
</gene>
<dbReference type="PANTHER" id="PTHR23098">
    <property type="entry name" value="AGAP001331-PA-RELATED"/>
    <property type="match status" value="1"/>
</dbReference>
<dbReference type="PANTHER" id="PTHR23098:SF23">
    <property type="entry name" value="MYB-RELATED TRANSCRIPTION FACTOR, PARTNER OF PROFILIN-LIKE ISOFORM X2-RELATED"/>
    <property type="match status" value="1"/>
</dbReference>
<accession>A0A8S3V2S5</accession>
<sequence>MAEEQPPKKIPRIRGQNFSSIEVNLISRRVVEELGLLRGKFGKDVTADAKNKMWEKITAEVNALGVSYRQVLTVKTKFRNLTRDAKDKFTYEKKERNRTGGGPAPKPISVAEENIINALKDTSSFKGIDDGMETSVGKYFWFTDVNNVLPFISNNKSDGFPQQTETSESTPTQFSIQESSSSDPIYFAEPVSSPIPAQIAVSGCQTSDEPPSSVESIWIRRLEEVHQRNKETRYTEHANLPVSAQIPPSCPNSSTQQPPKASENKRTKKPKKTAEDVYELQCLVLESDLKRNQTQMELFKKQMELYDMMKKNLENSCTESMLEALLH</sequence>
<dbReference type="Proteomes" id="UP000683360">
    <property type="component" value="Unassembled WGS sequence"/>
</dbReference>
<feature type="compositionally biased region" description="Basic and acidic residues" evidence="1">
    <location>
        <begin position="89"/>
        <end position="98"/>
    </location>
</feature>
<dbReference type="Pfam" id="PF13873">
    <property type="entry name" value="Myb_DNA-bind_5"/>
    <property type="match status" value="1"/>
</dbReference>
<evidence type="ECO:0000313" key="4">
    <source>
        <dbReference type="Proteomes" id="UP000683360"/>
    </source>
</evidence>
<feature type="region of interest" description="Disordered" evidence="1">
    <location>
        <begin position="89"/>
        <end position="108"/>
    </location>
</feature>
<reference evidence="3" key="1">
    <citation type="submission" date="2021-03" db="EMBL/GenBank/DDBJ databases">
        <authorList>
            <person name="Bekaert M."/>
        </authorList>
    </citation>
    <scope>NUCLEOTIDE SEQUENCE</scope>
</reference>
<comment type="caution">
    <text evidence="3">The sequence shown here is derived from an EMBL/GenBank/DDBJ whole genome shotgun (WGS) entry which is preliminary data.</text>
</comment>
<evidence type="ECO:0000256" key="1">
    <source>
        <dbReference type="SAM" id="MobiDB-lite"/>
    </source>
</evidence>
<dbReference type="AlphaFoldDB" id="A0A8S3V2S5"/>